<keyword evidence="1" id="KW-0732">Signal</keyword>
<dbReference type="RefSeq" id="WP_092898364.1">
    <property type="nucleotide sequence ID" value="NZ_FOKK01000010.1"/>
</dbReference>
<evidence type="ECO:0000313" key="3">
    <source>
        <dbReference type="Proteomes" id="UP000198790"/>
    </source>
</evidence>
<keyword evidence="2" id="KW-0413">Isomerase</keyword>
<feature type="signal peptide" evidence="1">
    <location>
        <begin position="1"/>
        <end position="21"/>
    </location>
</feature>
<dbReference type="Gene3D" id="3.20.20.150">
    <property type="entry name" value="Divalent-metal-dependent TIM barrel enzymes"/>
    <property type="match status" value="1"/>
</dbReference>
<feature type="chain" id="PRO_5011738531" evidence="1">
    <location>
        <begin position="22"/>
        <end position="290"/>
    </location>
</feature>
<dbReference type="EMBL" id="FOKK01000010">
    <property type="protein sequence ID" value="SFB43301.1"/>
    <property type="molecule type" value="Genomic_DNA"/>
</dbReference>
<dbReference type="Proteomes" id="UP000198790">
    <property type="component" value="Unassembled WGS sequence"/>
</dbReference>
<dbReference type="GO" id="GO:0016853">
    <property type="term" value="F:isomerase activity"/>
    <property type="evidence" value="ECO:0007669"/>
    <property type="project" value="UniProtKB-KW"/>
</dbReference>
<dbReference type="AlphaFoldDB" id="A0A1I1AZ36"/>
<dbReference type="InterPro" id="IPR036237">
    <property type="entry name" value="Xyl_isomerase-like_sf"/>
</dbReference>
<accession>A0A1I1AZ36</accession>
<protein>
    <submittedName>
        <fullName evidence="2">Sugar phosphate isomerase/epimerase</fullName>
    </submittedName>
</protein>
<dbReference type="STRING" id="237018.SAMN04489723_11040"/>
<dbReference type="SUPFAM" id="SSF51658">
    <property type="entry name" value="Xylose isomerase-like"/>
    <property type="match status" value="1"/>
</dbReference>
<reference evidence="2 3" key="1">
    <citation type="submission" date="2016-10" db="EMBL/GenBank/DDBJ databases">
        <authorList>
            <person name="de Groot N.N."/>
        </authorList>
    </citation>
    <scope>NUCLEOTIDE SEQUENCE [LARGE SCALE GENOMIC DNA]</scope>
    <source>
        <strain evidence="2 3">DSM 23399</strain>
    </source>
</reference>
<gene>
    <name evidence="2" type="ORF">SAMN04489723_11040</name>
</gene>
<dbReference type="OrthoDB" id="2555274at2"/>
<evidence type="ECO:0000313" key="2">
    <source>
        <dbReference type="EMBL" id="SFB43301.1"/>
    </source>
</evidence>
<evidence type="ECO:0000256" key="1">
    <source>
        <dbReference type="SAM" id="SignalP"/>
    </source>
</evidence>
<organism evidence="2 3">
    <name type="scientific">Algoriphagus aquimarinus</name>
    <dbReference type="NCBI Taxonomy" id="237018"/>
    <lineage>
        <taxon>Bacteria</taxon>
        <taxon>Pseudomonadati</taxon>
        <taxon>Bacteroidota</taxon>
        <taxon>Cytophagia</taxon>
        <taxon>Cytophagales</taxon>
        <taxon>Cyclobacteriaceae</taxon>
        <taxon>Algoriphagus</taxon>
    </lineage>
</organism>
<sequence length="290" mass="33484">MFTRITLLAFLFIFFLSPVFAQQQLLFFQTDWGNNLSMDEFLKRTKNDGYNGIETWFPFSQDVQNELKAGLEKYDLKVIFLHGTNKGLPYAEALKVYEENLQKIITWNPVKINSHTGSDYWTLEENKAFIDITTIASKESGIPIVHETHRSRFSFNVPLTVEMMNLAPELRLNLDISHWMVVHERLIDLKDPLLQQILPRVDHIHARVGFAEGPQVNNPAAPEWKSALDTHLDIWEHIIRNSGQEVYTITTEFGPPPYLPTVPFSNVPIADQWEANVFIMKAIKARFAND</sequence>
<keyword evidence="3" id="KW-1185">Reference proteome</keyword>
<name>A0A1I1AZ36_9BACT</name>
<proteinExistence type="predicted"/>